<comment type="caution">
    <text evidence="3">The sequence shown here is derived from an EMBL/GenBank/DDBJ whole genome shotgun (WGS) entry which is preliminary data.</text>
</comment>
<sequence length="280" mass="31854">MLSLKQKHAFQKNGYVVIEDAFSLAQMNELRQAALDIVDQFDAESTRATFSTKESYTNQQDYFLSSDDKVRCFFEEEAFDDNGHLTQQKLLSINKIGHALHNLNPTFKQFSQSADIANIARDLGVVAPEIRQSMYIFKQPRIGGEVRWHQDATYFYTTPQSVVTFWLAIEDANLNNGCLQVAPNGATYPLQEQFKRFEDNTTNLEQLTDVTWPADETAVPLEVKAGTLVVFNGVLPHFSSANRSNTSRHAFTLHITCAQSEYHEHNWLKAPPMRLQVNNT</sequence>
<dbReference type="GO" id="GO:0016706">
    <property type="term" value="F:2-oxoglutarate-dependent dioxygenase activity"/>
    <property type="evidence" value="ECO:0007669"/>
    <property type="project" value="UniProtKB-ARBA"/>
</dbReference>
<dbReference type="SUPFAM" id="SSF51197">
    <property type="entry name" value="Clavaminate synthase-like"/>
    <property type="match status" value="1"/>
</dbReference>
<dbReference type="Proteomes" id="UP000275281">
    <property type="component" value="Unassembled WGS sequence"/>
</dbReference>
<evidence type="ECO:0000256" key="1">
    <source>
        <dbReference type="ARBA" id="ARBA00022723"/>
    </source>
</evidence>
<proteinExistence type="predicted"/>
<dbReference type="AlphaFoldDB" id="A0A3N5XX86"/>
<keyword evidence="2" id="KW-0408">Iron</keyword>
<dbReference type="EMBL" id="RPOK01000006">
    <property type="protein sequence ID" value="RPJ65120.1"/>
    <property type="molecule type" value="Genomic_DNA"/>
</dbReference>
<evidence type="ECO:0000313" key="3">
    <source>
        <dbReference type="EMBL" id="RPJ65120.1"/>
    </source>
</evidence>
<dbReference type="OrthoDB" id="9791262at2"/>
<keyword evidence="3" id="KW-0560">Oxidoreductase</keyword>
<protein>
    <submittedName>
        <fullName evidence="3">Phytanoyl-CoA dioxygenase family protein</fullName>
    </submittedName>
</protein>
<keyword evidence="4" id="KW-1185">Reference proteome</keyword>
<dbReference type="GO" id="GO:0005506">
    <property type="term" value="F:iron ion binding"/>
    <property type="evidence" value="ECO:0007669"/>
    <property type="project" value="UniProtKB-ARBA"/>
</dbReference>
<dbReference type="PANTHER" id="PTHR20883:SF15">
    <property type="entry name" value="PHYTANOYL-COA DIOXYGENASE DOMAIN-CONTAINING PROTEIN 1"/>
    <property type="match status" value="1"/>
</dbReference>
<keyword evidence="1" id="KW-0479">Metal-binding</keyword>
<keyword evidence="3" id="KW-0223">Dioxygenase</keyword>
<evidence type="ECO:0000313" key="4">
    <source>
        <dbReference type="Proteomes" id="UP000275281"/>
    </source>
</evidence>
<dbReference type="PANTHER" id="PTHR20883">
    <property type="entry name" value="PHYTANOYL-COA DIOXYGENASE DOMAIN CONTAINING 1"/>
    <property type="match status" value="1"/>
</dbReference>
<evidence type="ECO:0000256" key="2">
    <source>
        <dbReference type="ARBA" id="ARBA00023004"/>
    </source>
</evidence>
<accession>A0A3N5XX86</accession>
<dbReference type="RefSeq" id="WP_124029248.1">
    <property type="nucleotide sequence ID" value="NZ_JBHRSN010000013.1"/>
</dbReference>
<dbReference type="InterPro" id="IPR008775">
    <property type="entry name" value="Phytyl_CoA_dOase-like"/>
</dbReference>
<dbReference type="Gene3D" id="2.60.120.620">
    <property type="entry name" value="q2cbj1_9rhob like domain"/>
    <property type="match status" value="1"/>
</dbReference>
<dbReference type="Pfam" id="PF05721">
    <property type="entry name" value="PhyH"/>
    <property type="match status" value="1"/>
</dbReference>
<reference evidence="3 4" key="1">
    <citation type="submission" date="2018-11" db="EMBL/GenBank/DDBJ databases">
        <authorList>
            <person name="Ye M.-Q."/>
            <person name="Du Z.-J."/>
        </authorList>
    </citation>
    <scope>NUCLEOTIDE SEQUENCE [LARGE SCALE GENOMIC DNA]</scope>
    <source>
        <strain evidence="3 4">U0105</strain>
    </source>
</reference>
<organism evidence="3 4">
    <name type="scientific">Alteromonas sediminis</name>
    <dbReference type="NCBI Taxonomy" id="2259342"/>
    <lineage>
        <taxon>Bacteria</taxon>
        <taxon>Pseudomonadati</taxon>
        <taxon>Pseudomonadota</taxon>
        <taxon>Gammaproteobacteria</taxon>
        <taxon>Alteromonadales</taxon>
        <taxon>Alteromonadaceae</taxon>
        <taxon>Alteromonas/Salinimonas group</taxon>
        <taxon>Alteromonas</taxon>
    </lineage>
</organism>
<name>A0A3N5XX86_9ALTE</name>
<gene>
    <name evidence="3" type="ORF">DRW07_17580</name>
</gene>